<gene>
    <name evidence="1" type="ORF">CHR60_02140</name>
</gene>
<organism evidence="1 2">
    <name type="scientific">Faecalibacterium prausnitzii</name>
    <dbReference type="NCBI Taxonomy" id="853"/>
    <lineage>
        <taxon>Bacteria</taxon>
        <taxon>Bacillati</taxon>
        <taxon>Bacillota</taxon>
        <taxon>Clostridia</taxon>
        <taxon>Eubacteriales</taxon>
        <taxon>Oscillospiraceae</taxon>
        <taxon>Faecalibacterium</taxon>
    </lineage>
</organism>
<dbReference type="RefSeq" id="WP_097791508.1">
    <property type="nucleotide sequence ID" value="NZ_NOUV01000005.1"/>
</dbReference>
<proteinExistence type="predicted"/>
<protein>
    <submittedName>
        <fullName evidence="1">Uncharacterized protein</fullName>
    </submittedName>
</protein>
<accession>A0A2A7B925</accession>
<comment type="caution">
    <text evidence="1">The sequence shown here is derived from an EMBL/GenBank/DDBJ whole genome shotgun (WGS) entry which is preliminary data.</text>
</comment>
<evidence type="ECO:0000313" key="2">
    <source>
        <dbReference type="Proteomes" id="UP000220904"/>
    </source>
</evidence>
<reference evidence="1 2" key="1">
    <citation type="journal article" date="2017" name="Front. Microbiol.">
        <title>New Insights into the Diversity of the Genus Faecalibacterium.</title>
        <authorList>
            <person name="Benevides L."/>
            <person name="Burman S."/>
            <person name="Martin R."/>
            <person name="Robert V."/>
            <person name="Thomas M."/>
            <person name="Miquel S."/>
            <person name="Chain F."/>
            <person name="Sokol H."/>
            <person name="Bermudez-Humaran L.G."/>
            <person name="Morrison M."/>
            <person name="Langella P."/>
            <person name="Azevedo V.A."/>
            <person name="Chatel J.M."/>
            <person name="Soares S."/>
        </authorList>
    </citation>
    <scope>NUCLEOTIDE SEQUENCE [LARGE SCALE GENOMIC DNA]</scope>
    <source>
        <strain evidence="1 2">AHMP21</strain>
    </source>
</reference>
<name>A0A2A7B925_9FIRM</name>
<dbReference type="EMBL" id="NOUV01000005">
    <property type="protein sequence ID" value="PDX87845.1"/>
    <property type="molecule type" value="Genomic_DNA"/>
</dbReference>
<sequence length="62" mass="7180">MKNKPCPFCGADLVQENRLNPLAKKYADIPFRTFYVHPKNGCFLEALALRGEQLEKWNNRNA</sequence>
<dbReference type="Proteomes" id="UP000220904">
    <property type="component" value="Unassembled WGS sequence"/>
</dbReference>
<dbReference type="AlphaFoldDB" id="A0A2A7B925"/>
<evidence type="ECO:0000313" key="1">
    <source>
        <dbReference type="EMBL" id="PDX87845.1"/>
    </source>
</evidence>